<sequence length="74" mass="8005">MSIAMSLAALTRQSPEISQYGNVTLLLWRRTAFGMVLDAEGRAGRSSTPYPRHELEAAIAPHRAQIAAARAAAR</sequence>
<dbReference type="RefSeq" id="WP_176518581.1">
    <property type="nucleotide sequence ID" value="NZ_OBMT01000003.1"/>
</dbReference>
<dbReference type="EMBL" id="OBMT01000003">
    <property type="protein sequence ID" value="SOC03418.1"/>
    <property type="molecule type" value="Genomic_DNA"/>
</dbReference>
<evidence type="ECO:0000313" key="1">
    <source>
        <dbReference type="EMBL" id="SOC03418.1"/>
    </source>
</evidence>
<evidence type="ECO:0000313" key="2">
    <source>
        <dbReference type="Proteomes" id="UP000219111"/>
    </source>
</evidence>
<organism evidence="1 2">
    <name type="scientific">Rhodobacter maris</name>
    <dbReference type="NCBI Taxonomy" id="446682"/>
    <lineage>
        <taxon>Bacteria</taxon>
        <taxon>Pseudomonadati</taxon>
        <taxon>Pseudomonadota</taxon>
        <taxon>Alphaproteobacteria</taxon>
        <taxon>Rhodobacterales</taxon>
        <taxon>Rhodobacter group</taxon>
        <taxon>Rhodobacter</taxon>
    </lineage>
</organism>
<gene>
    <name evidence="1" type="ORF">SAMN05877831_103357</name>
</gene>
<protein>
    <submittedName>
        <fullName evidence="1">Uncharacterized protein</fullName>
    </submittedName>
</protein>
<keyword evidence="2" id="KW-1185">Reference proteome</keyword>
<name>A0A285S7C6_9RHOB</name>
<accession>A0A285S7C6</accession>
<reference evidence="2" key="1">
    <citation type="submission" date="2017-08" db="EMBL/GenBank/DDBJ databases">
        <authorList>
            <person name="Varghese N."/>
            <person name="Submissions S."/>
        </authorList>
    </citation>
    <scope>NUCLEOTIDE SEQUENCE [LARGE SCALE GENOMIC DNA]</scope>
    <source>
        <strain evidence="2">JA276</strain>
    </source>
</reference>
<proteinExistence type="predicted"/>
<dbReference type="Proteomes" id="UP000219111">
    <property type="component" value="Unassembled WGS sequence"/>
</dbReference>
<dbReference type="AlphaFoldDB" id="A0A285S7C6"/>